<organism evidence="1 2">
    <name type="scientific">Celeribacter halophilus</name>
    <dbReference type="NCBI Taxonomy" id="576117"/>
    <lineage>
        <taxon>Bacteria</taxon>
        <taxon>Pseudomonadati</taxon>
        <taxon>Pseudomonadota</taxon>
        <taxon>Alphaproteobacteria</taxon>
        <taxon>Rhodobacterales</taxon>
        <taxon>Roseobacteraceae</taxon>
        <taxon>Celeribacter</taxon>
    </lineage>
</organism>
<dbReference type="RefSeq" id="WP_303493927.1">
    <property type="nucleotide sequence ID" value="NZ_JAUOPJ010000001.1"/>
</dbReference>
<evidence type="ECO:0000313" key="1">
    <source>
        <dbReference type="EMBL" id="MDO6455608.1"/>
    </source>
</evidence>
<dbReference type="CDD" id="cd11537">
    <property type="entry name" value="NTP-PPase_RS21-C6_like"/>
    <property type="match status" value="1"/>
</dbReference>
<sequence length="111" mass="13098">MHDLIARLKKFRDDRDWEQFHTPQNLAVSISIEAAELLEIFQWHTEDKLIDDTVRDEIKGELADIFSYMLLLCDRVEIDLIEATNSKIDLNEKRFPVLDSRSIAKPEDRLK</sequence>
<dbReference type="AlphaFoldDB" id="A0AAW7XMX5"/>
<dbReference type="PANTHER" id="PTHR46523">
    <property type="entry name" value="DCTP PYROPHOSPHATASE 1"/>
    <property type="match status" value="1"/>
</dbReference>
<protein>
    <submittedName>
        <fullName evidence="1">Nucleotide pyrophosphohydrolase</fullName>
    </submittedName>
</protein>
<dbReference type="SUPFAM" id="SSF101386">
    <property type="entry name" value="all-alpha NTP pyrophosphatases"/>
    <property type="match status" value="1"/>
</dbReference>
<dbReference type="Gene3D" id="1.10.287.1080">
    <property type="entry name" value="MazG-like"/>
    <property type="match status" value="1"/>
</dbReference>
<dbReference type="Pfam" id="PF12643">
    <property type="entry name" value="MazG-like"/>
    <property type="match status" value="1"/>
</dbReference>
<reference evidence="1" key="1">
    <citation type="submission" date="2023-07" db="EMBL/GenBank/DDBJ databases">
        <title>Genome content predicts the carbon catabolic preferences of heterotrophic bacteria.</title>
        <authorList>
            <person name="Gralka M."/>
        </authorList>
    </citation>
    <scope>NUCLEOTIDE SEQUENCE</scope>
    <source>
        <strain evidence="1">I2M02</strain>
    </source>
</reference>
<dbReference type="EMBL" id="JAUOPJ010000001">
    <property type="protein sequence ID" value="MDO6455608.1"/>
    <property type="molecule type" value="Genomic_DNA"/>
</dbReference>
<dbReference type="PANTHER" id="PTHR46523:SF1">
    <property type="entry name" value="DCTP PYROPHOSPHATASE 1"/>
    <property type="match status" value="1"/>
</dbReference>
<dbReference type="GO" id="GO:0009143">
    <property type="term" value="P:nucleoside triphosphate catabolic process"/>
    <property type="evidence" value="ECO:0007669"/>
    <property type="project" value="InterPro"/>
</dbReference>
<evidence type="ECO:0000313" key="2">
    <source>
        <dbReference type="Proteomes" id="UP001169823"/>
    </source>
</evidence>
<proteinExistence type="predicted"/>
<name>A0AAW7XMX5_9RHOB</name>
<comment type="caution">
    <text evidence="1">The sequence shown here is derived from an EMBL/GenBank/DDBJ whole genome shotgun (WGS) entry which is preliminary data.</text>
</comment>
<accession>A0AAW7XMX5</accession>
<dbReference type="PIRSF" id="PIRSF029826">
    <property type="entry name" value="UCP029826_pph"/>
    <property type="match status" value="1"/>
</dbReference>
<dbReference type="InterPro" id="IPR052555">
    <property type="entry name" value="dCTP_Pyrophosphatase"/>
</dbReference>
<dbReference type="GO" id="GO:0047429">
    <property type="term" value="F:nucleoside triphosphate diphosphatase activity"/>
    <property type="evidence" value="ECO:0007669"/>
    <property type="project" value="InterPro"/>
</dbReference>
<gene>
    <name evidence="1" type="ORF">Q4494_00835</name>
</gene>
<dbReference type="Proteomes" id="UP001169823">
    <property type="component" value="Unassembled WGS sequence"/>
</dbReference>
<dbReference type="InterPro" id="IPR025984">
    <property type="entry name" value="DCTPP"/>
</dbReference>